<gene>
    <name evidence="1" type="ORF">F5144DRAFT_583946</name>
</gene>
<evidence type="ECO:0000313" key="2">
    <source>
        <dbReference type="Proteomes" id="UP000724584"/>
    </source>
</evidence>
<dbReference type="EMBL" id="JAGIZQ010000006">
    <property type="protein sequence ID" value="KAH6623647.1"/>
    <property type="molecule type" value="Genomic_DNA"/>
</dbReference>
<protein>
    <submittedName>
        <fullName evidence="1">Uncharacterized protein</fullName>
    </submittedName>
</protein>
<evidence type="ECO:0000313" key="1">
    <source>
        <dbReference type="EMBL" id="KAH6623647.1"/>
    </source>
</evidence>
<sequence>MSNPRQHPGLACEECRRRKARCDRVRPRCGICVEAGHDCVILDKRPPRGPKKGQIRELQSRLAQLERLVTQAPVEFEDTTLDASVHALLALDNGIAIDGLGTHEFTLSGNVPGSQGSHFEATDIWPGPGDMSITNTQTGPSGLTPASVGTTFYESEWYKAGLIGNDLDSLYFERVHAIIPMIHRKGYAAWAAGDDGVSPARACLRSAMRTIAAATSAGYRAMGDEMYNTTRRMLESLGVHDDNHLPWMRRSSQALGNTRPEIEHECIQAWLLLAYYDFMHKSERQALLTAGRAFRLLQLSGLFRLDPAHDASSDRATTVSEAVFAHQRGMPGGSWRETEEKRRTLWAAFILDRLSGMLNDRPWALHEELINTRLPIPEADFQTGQQPPLMGFLLDVMCETCPTDGNTGTTGCDTLSPFAECVILASLCGHSVAHRQLVKSSTFADRTPESQVFWRRHERLAAATRTRVEEHTRRINEAASRGVAPPKCDPMWAFNRVLACGASVAISDTAEANPWQTFEDSTTAMASAQLSYQSVAEVVLYLQNVPRLAFPKIHPFLPIPISLVASSLNSSITHITISSEERSNSVKVLLGFLKYMGYYNHLASTILQKLETDSAERQVG</sequence>
<comment type="caution">
    <text evidence="1">The sequence shown here is derived from an EMBL/GenBank/DDBJ whole genome shotgun (WGS) entry which is preliminary data.</text>
</comment>
<accession>A0ACB7P1B6</accession>
<proteinExistence type="predicted"/>
<keyword evidence="2" id="KW-1185">Reference proteome</keyword>
<name>A0ACB7P1B6_9PEZI</name>
<dbReference type="Proteomes" id="UP000724584">
    <property type="component" value="Unassembled WGS sequence"/>
</dbReference>
<organism evidence="1 2">
    <name type="scientific">Chaetomium tenue</name>
    <dbReference type="NCBI Taxonomy" id="1854479"/>
    <lineage>
        <taxon>Eukaryota</taxon>
        <taxon>Fungi</taxon>
        <taxon>Dikarya</taxon>
        <taxon>Ascomycota</taxon>
        <taxon>Pezizomycotina</taxon>
        <taxon>Sordariomycetes</taxon>
        <taxon>Sordariomycetidae</taxon>
        <taxon>Sordariales</taxon>
        <taxon>Chaetomiaceae</taxon>
        <taxon>Chaetomium</taxon>
    </lineage>
</organism>
<reference evidence="1 2" key="1">
    <citation type="journal article" date="2021" name="Nat. Commun.">
        <title>Genetic determinants of endophytism in the Arabidopsis root mycobiome.</title>
        <authorList>
            <person name="Mesny F."/>
            <person name="Miyauchi S."/>
            <person name="Thiergart T."/>
            <person name="Pickel B."/>
            <person name="Atanasova L."/>
            <person name="Karlsson M."/>
            <person name="Huettel B."/>
            <person name="Barry K.W."/>
            <person name="Haridas S."/>
            <person name="Chen C."/>
            <person name="Bauer D."/>
            <person name="Andreopoulos W."/>
            <person name="Pangilinan J."/>
            <person name="LaButti K."/>
            <person name="Riley R."/>
            <person name="Lipzen A."/>
            <person name="Clum A."/>
            <person name="Drula E."/>
            <person name="Henrissat B."/>
            <person name="Kohler A."/>
            <person name="Grigoriev I.V."/>
            <person name="Martin F.M."/>
            <person name="Hacquard S."/>
        </authorList>
    </citation>
    <scope>NUCLEOTIDE SEQUENCE [LARGE SCALE GENOMIC DNA]</scope>
    <source>
        <strain evidence="1 2">MPI-SDFR-AT-0079</strain>
    </source>
</reference>